<feature type="region of interest" description="Disordered" evidence="1">
    <location>
        <begin position="23"/>
        <end position="42"/>
    </location>
</feature>
<dbReference type="AlphaFoldDB" id="A0A6L9XZ06"/>
<protein>
    <submittedName>
        <fullName evidence="2">Uncharacterized protein</fullName>
    </submittedName>
</protein>
<reference evidence="2 3" key="1">
    <citation type="journal article" date="2014" name="J. Microbiol.">
        <title>Diaminobutyricibacter tongyongensis gen. nov., sp. nov. and Homoserinibacter gongjuensis gen. nov., sp. nov. belong to the family Microbacteriaceae.</title>
        <authorList>
            <person name="Kim S.J."/>
            <person name="Ahn J.H."/>
            <person name="Weon H.Y."/>
            <person name="Hamada M."/>
            <person name="Suzuki K."/>
            <person name="Kwon S.W."/>
        </authorList>
    </citation>
    <scope>NUCLEOTIDE SEQUENCE [LARGE SCALE GENOMIC DNA]</scope>
    <source>
        <strain evidence="2 3">NBRC 108724</strain>
    </source>
</reference>
<dbReference type="EMBL" id="JAAGWY010000002">
    <property type="protein sequence ID" value="NEN06640.1"/>
    <property type="molecule type" value="Genomic_DNA"/>
</dbReference>
<evidence type="ECO:0000313" key="2">
    <source>
        <dbReference type="EMBL" id="NEN06640.1"/>
    </source>
</evidence>
<keyword evidence="3" id="KW-1185">Reference proteome</keyword>
<gene>
    <name evidence="2" type="ORF">G3T36_12260</name>
</gene>
<proteinExistence type="predicted"/>
<comment type="caution">
    <text evidence="2">The sequence shown here is derived from an EMBL/GenBank/DDBJ whole genome shotgun (WGS) entry which is preliminary data.</text>
</comment>
<accession>A0A6L9XZ06</accession>
<name>A0A6L9XZ06_9MICO</name>
<evidence type="ECO:0000256" key="1">
    <source>
        <dbReference type="SAM" id="MobiDB-lite"/>
    </source>
</evidence>
<sequence>MQVHVPEAAWGELDAWEGEPTGVIVSTGTARPDGANVPGPSGPVWVVAFDEPQYRRDGRGPFDQAEIPQSRLVAADPISDDAWPGA</sequence>
<organism evidence="2 3">
    <name type="scientific">Leifsonia tongyongensis</name>
    <dbReference type="NCBI Taxonomy" id="1268043"/>
    <lineage>
        <taxon>Bacteria</taxon>
        <taxon>Bacillati</taxon>
        <taxon>Actinomycetota</taxon>
        <taxon>Actinomycetes</taxon>
        <taxon>Micrococcales</taxon>
        <taxon>Microbacteriaceae</taxon>
        <taxon>Leifsonia</taxon>
    </lineage>
</organism>
<dbReference type="Proteomes" id="UP000474967">
    <property type="component" value="Unassembled WGS sequence"/>
</dbReference>
<evidence type="ECO:0000313" key="3">
    <source>
        <dbReference type="Proteomes" id="UP000474967"/>
    </source>
</evidence>